<evidence type="ECO:0000259" key="8">
    <source>
        <dbReference type="Pfam" id="PF01467"/>
    </source>
</evidence>
<dbReference type="InterPro" id="IPR050385">
    <property type="entry name" value="Archaeal_FAD_synthase"/>
</dbReference>
<keyword evidence="10" id="KW-1185">Reference proteome</keyword>
<dbReference type="InterPro" id="IPR011914">
    <property type="entry name" value="RfaE_dom_II"/>
</dbReference>
<protein>
    <recommendedName>
        <fullName evidence="1">D-glycero-beta-D-manno-heptose 1-phosphate adenylyltransferase</fullName>
        <ecNumber evidence="1">2.7.7.70</ecNumber>
    </recommendedName>
</protein>
<dbReference type="PANTHER" id="PTHR43793:SF2">
    <property type="entry name" value="BIFUNCTIONAL PROTEIN HLDE"/>
    <property type="match status" value="1"/>
</dbReference>
<evidence type="ECO:0000256" key="4">
    <source>
        <dbReference type="ARBA" id="ARBA00022741"/>
    </source>
</evidence>
<gene>
    <name evidence="9" type="ORF">TBC1_121053</name>
</gene>
<evidence type="ECO:0000256" key="2">
    <source>
        <dbReference type="ARBA" id="ARBA00022679"/>
    </source>
</evidence>
<keyword evidence="3" id="KW-0548">Nucleotidyltransferase</keyword>
<dbReference type="Gene3D" id="3.40.50.620">
    <property type="entry name" value="HUPs"/>
    <property type="match status" value="1"/>
</dbReference>
<evidence type="ECO:0000256" key="3">
    <source>
        <dbReference type="ARBA" id="ARBA00022695"/>
    </source>
</evidence>
<dbReference type="PANTHER" id="PTHR43793">
    <property type="entry name" value="FAD SYNTHASE"/>
    <property type="match status" value="1"/>
</dbReference>
<dbReference type="Proteomes" id="UP000053091">
    <property type="component" value="Unassembled WGS sequence"/>
</dbReference>
<comment type="catalytic activity">
    <reaction evidence="7">
        <text>D-glycero-beta-D-manno-heptose 1-phosphate + ATP + H(+) = ADP-D-glycero-beta-D-manno-heptose + diphosphate</text>
        <dbReference type="Rhea" id="RHEA:27465"/>
        <dbReference type="ChEBI" id="CHEBI:15378"/>
        <dbReference type="ChEBI" id="CHEBI:30616"/>
        <dbReference type="ChEBI" id="CHEBI:33019"/>
        <dbReference type="ChEBI" id="CHEBI:59967"/>
        <dbReference type="ChEBI" id="CHEBI:61593"/>
        <dbReference type="EC" id="2.7.7.70"/>
    </reaction>
</comment>
<keyword evidence="2 9" id="KW-0808">Transferase</keyword>
<dbReference type="STRING" id="1678841.TBC1_121053"/>
<evidence type="ECO:0000256" key="7">
    <source>
        <dbReference type="ARBA" id="ARBA00047428"/>
    </source>
</evidence>
<dbReference type="RefSeq" id="WP_062045454.1">
    <property type="nucleotide sequence ID" value="NZ_DF968183.1"/>
</dbReference>
<evidence type="ECO:0000313" key="10">
    <source>
        <dbReference type="Proteomes" id="UP000053091"/>
    </source>
</evidence>
<dbReference type="EMBL" id="DF968183">
    <property type="protein sequence ID" value="GAP45232.1"/>
    <property type="molecule type" value="Genomic_DNA"/>
</dbReference>
<dbReference type="InterPro" id="IPR004821">
    <property type="entry name" value="Cyt_trans-like"/>
</dbReference>
<keyword evidence="4" id="KW-0547">Nucleotide-binding</keyword>
<sequence>MTKPEVIQQKILRQPDLDRMLAYWRFRDQKIVFTNGCFDIIHLGHIDYLAKAAALGNKLIIGLNTDASTRRLKGPHRPINDENARAMIMASFSFVDAVVLFDEDTPYDLIRTIQPDILVKGADYRAEDIVGYDIVKSKGGSVVTLEYLPGYSTSLIEKRIRERE</sequence>
<dbReference type="PATRIC" id="fig|1678841.3.peg.3835"/>
<dbReference type="InterPro" id="IPR014729">
    <property type="entry name" value="Rossmann-like_a/b/a_fold"/>
</dbReference>
<evidence type="ECO:0000313" key="9">
    <source>
        <dbReference type="EMBL" id="GAP45232.1"/>
    </source>
</evidence>
<keyword evidence="5" id="KW-0067">ATP-binding</keyword>
<feature type="domain" description="Cytidyltransferase-like" evidence="8">
    <location>
        <begin position="33"/>
        <end position="131"/>
    </location>
</feature>
<organism evidence="9">
    <name type="scientific">Lentimicrobium saccharophilum</name>
    <dbReference type="NCBI Taxonomy" id="1678841"/>
    <lineage>
        <taxon>Bacteria</taxon>
        <taxon>Pseudomonadati</taxon>
        <taxon>Bacteroidota</taxon>
        <taxon>Bacteroidia</taxon>
        <taxon>Bacteroidales</taxon>
        <taxon>Lentimicrobiaceae</taxon>
        <taxon>Lentimicrobium</taxon>
    </lineage>
</organism>
<evidence type="ECO:0000256" key="1">
    <source>
        <dbReference type="ARBA" id="ARBA00012519"/>
    </source>
</evidence>
<reference evidence="9" key="1">
    <citation type="journal article" date="2015" name="Genome Announc.">
        <title>Draft Genome Sequence of Bacteroidales Strain TBC1, a Novel Isolate from a Methanogenic Wastewater Treatment System.</title>
        <authorList>
            <person name="Tourlousse D.M."/>
            <person name="Matsuura N."/>
            <person name="Sun L."/>
            <person name="Toyonaga M."/>
            <person name="Kuroda K."/>
            <person name="Ohashi A."/>
            <person name="Cruz R."/>
            <person name="Yamaguchi T."/>
            <person name="Sekiguchi Y."/>
        </authorList>
    </citation>
    <scope>NUCLEOTIDE SEQUENCE [LARGE SCALE GENOMIC DNA]</scope>
    <source>
        <strain evidence="9">TBC1</strain>
    </source>
</reference>
<keyword evidence="6" id="KW-0119">Carbohydrate metabolism</keyword>
<name>A0A0S7C735_9BACT</name>
<proteinExistence type="predicted"/>
<evidence type="ECO:0000256" key="6">
    <source>
        <dbReference type="ARBA" id="ARBA00023277"/>
    </source>
</evidence>
<evidence type="ECO:0000256" key="5">
    <source>
        <dbReference type="ARBA" id="ARBA00022840"/>
    </source>
</evidence>
<dbReference type="SUPFAM" id="SSF52374">
    <property type="entry name" value="Nucleotidylyl transferase"/>
    <property type="match status" value="1"/>
</dbReference>
<dbReference type="GO" id="GO:0005524">
    <property type="term" value="F:ATP binding"/>
    <property type="evidence" value="ECO:0007669"/>
    <property type="project" value="UniProtKB-KW"/>
</dbReference>
<dbReference type="NCBIfam" id="TIGR00125">
    <property type="entry name" value="cyt_tran_rel"/>
    <property type="match status" value="1"/>
</dbReference>
<dbReference type="AlphaFoldDB" id="A0A0S7C735"/>
<dbReference type="GO" id="GO:0016779">
    <property type="term" value="F:nucleotidyltransferase activity"/>
    <property type="evidence" value="ECO:0007669"/>
    <property type="project" value="UniProtKB-KW"/>
</dbReference>
<dbReference type="GO" id="GO:0005975">
    <property type="term" value="P:carbohydrate metabolic process"/>
    <property type="evidence" value="ECO:0007669"/>
    <property type="project" value="InterPro"/>
</dbReference>
<accession>A0A0S7C735</accession>
<dbReference type="GO" id="GO:0016773">
    <property type="term" value="F:phosphotransferase activity, alcohol group as acceptor"/>
    <property type="evidence" value="ECO:0007669"/>
    <property type="project" value="InterPro"/>
</dbReference>
<dbReference type="EC" id="2.7.7.70" evidence="1"/>
<dbReference type="Pfam" id="PF01467">
    <property type="entry name" value="CTP_transf_like"/>
    <property type="match status" value="1"/>
</dbReference>
<dbReference type="NCBIfam" id="TIGR02199">
    <property type="entry name" value="rfaE_dom_II"/>
    <property type="match status" value="1"/>
</dbReference>
<dbReference type="OrthoDB" id="9795543at2"/>